<comment type="similarity">
    <text evidence="3">Belongs to the protein kinase superfamily. Ser/Thr protein kinase family.</text>
</comment>
<dbReference type="EC" id="2.7.11.1" evidence="4"/>
<evidence type="ECO:0000256" key="3">
    <source>
        <dbReference type="ARBA" id="ARBA00008684"/>
    </source>
</evidence>
<keyword evidence="13 22" id="KW-0547">Nucleotide-binding</keyword>
<dbReference type="EMBL" id="KZ305047">
    <property type="protein sequence ID" value="PIA37152.1"/>
    <property type="molecule type" value="Genomic_DNA"/>
</dbReference>
<dbReference type="InterPro" id="IPR001245">
    <property type="entry name" value="Ser-Thr/Tyr_kinase_cat_dom"/>
</dbReference>
<evidence type="ECO:0000256" key="4">
    <source>
        <dbReference type="ARBA" id="ARBA00012513"/>
    </source>
</evidence>
<keyword evidence="16 23" id="KW-1133">Transmembrane helix</keyword>
<dbReference type="FunFam" id="3.80.10.10:FF:000041">
    <property type="entry name" value="LRR receptor-like serine/threonine-protein kinase ERECTA"/>
    <property type="match status" value="1"/>
</dbReference>
<dbReference type="InParanoid" id="A0A2G5D0V8"/>
<dbReference type="PANTHER" id="PTHR27008">
    <property type="entry name" value="OS04G0122200 PROTEIN"/>
    <property type="match status" value="1"/>
</dbReference>
<dbReference type="Pfam" id="PF13855">
    <property type="entry name" value="LRR_8"/>
    <property type="match status" value="2"/>
</dbReference>
<keyword evidence="5" id="KW-1003">Cell membrane</keyword>
<keyword evidence="19" id="KW-0325">Glycoprotein</keyword>
<evidence type="ECO:0000256" key="20">
    <source>
        <dbReference type="ARBA" id="ARBA00047899"/>
    </source>
</evidence>
<evidence type="ECO:0000256" key="6">
    <source>
        <dbReference type="ARBA" id="ARBA00022527"/>
    </source>
</evidence>
<evidence type="ECO:0000256" key="24">
    <source>
        <dbReference type="SAM" id="SignalP"/>
    </source>
</evidence>
<keyword evidence="12" id="KW-0677">Repeat</keyword>
<evidence type="ECO:0000256" key="15">
    <source>
        <dbReference type="ARBA" id="ARBA00022840"/>
    </source>
</evidence>
<proteinExistence type="inferred from homology"/>
<evidence type="ECO:0000256" key="13">
    <source>
        <dbReference type="ARBA" id="ARBA00022741"/>
    </source>
</evidence>
<protein>
    <recommendedName>
        <fullName evidence="4">non-specific serine/threonine protein kinase</fullName>
        <ecNumber evidence="4">2.7.11.1</ecNumber>
    </recommendedName>
</protein>
<keyword evidence="17 23" id="KW-0472">Membrane</keyword>
<dbReference type="FunFam" id="3.80.10.10:FF:000383">
    <property type="entry name" value="Leucine-rich repeat receptor protein kinase EMS1"/>
    <property type="match status" value="1"/>
</dbReference>
<evidence type="ECO:0000313" key="27">
    <source>
        <dbReference type="Proteomes" id="UP000230069"/>
    </source>
</evidence>
<evidence type="ECO:0000256" key="8">
    <source>
        <dbReference type="ARBA" id="ARBA00022614"/>
    </source>
</evidence>
<dbReference type="Pfam" id="PF08263">
    <property type="entry name" value="LRRNT_2"/>
    <property type="match status" value="1"/>
</dbReference>
<feature type="transmembrane region" description="Helical" evidence="23">
    <location>
        <begin position="645"/>
        <end position="669"/>
    </location>
</feature>
<dbReference type="InterPro" id="IPR000719">
    <property type="entry name" value="Prot_kinase_dom"/>
</dbReference>
<evidence type="ECO:0000256" key="14">
    <source>
        <dbReference type="ARBA" id="ARBA00022777"/>
    </source>
</evidence>
<sequence>MMSSHFSFILLCCCICLAFIRLSKAQINLGGRNETDRLALLAFKDQITIDPLKVMSSWNDSHHYCEWEGVTCGLRHPRVTMLNLDSQGLVGSISPHIGNLSFLRLLNLQNNSFHGVIPREIGRLFRLEGISLINNSLVGEIPINISLCYSLTRLFLSGNNFVGKIPMELGSLPKLVSLALENDNLTGEIPPSLGNITTLKNLALSYNNLEGVIPSTLYNLKSLEILSIHANTLSGMFPSSLYNLSTLQVISISANQLTGNIPSETNLHNLQFFLIGGNRFSGHIPSSLFNASKLFRFDISGNQFTGKVPVNLGNLNELTFLALQENSLGSGKSGDFDFITPLTNCSNLETIVLYSNELGGSLPVSVANFSKSLTSLYLSQNQITGNIPKELENLQNLILLDLSTNFFNGSIPIGLGNLRKLQILGLQNNQLSGQVPLFLWNMSQLVELDLSNNILEGSIASALDNQNLQILDLSRNNFTGPIPREIGLSSHLIRLVLRHNSLNGSIPLEVGNLKNLGYLDVSENNLTGEIPGVLSSLSLEYIYMGSNFFQGPLPSSLADLEGLLSLDVSHNNLSGIIPRQLGKLSVLTTLNLSFNNFEGAVPVEGVFRNSSAFSVFGNLKICGGPPNLRLPKCRIQRSKKQDNGLAVKVILGVLIPSLIVGFCLIFLYFRKNPKGKPSSEEGFGDLKRVSYNDLYKATDGFSSTNLIGRGSYGSVYKGILQQDESPVAVKVLNLIERGASKTFMAECEALREVRHRNLLKILTVCSSVDFKGEGFKALVFEFMPNGSLESWLHPSSDGQDVPRSLNLCQRLNIGIDVASGLEYLHNHCERPIAHCDLKSSNILLSDDLTAHVGDFGLAKFLSAETRSTITSNKDESSSIAIRGTIGYIPPEYGAGGEVSTQGDIYSFGICLLEMFTRKRPTDQMFKDGHSLHEFSKLALPHRVMEIIDERLLSEETHNGDINALNRMRECLSSIIRIGIACSVDIMTERMDIKDVLKELHSIKAIYLQV</sequence>
<keyword evidence="27" id="KW-1185">Reference proteome</keyword>
<evidence type="ECO:0000256" key="18">
    <source>
        <dbReference type="ARBA" id="ARBA00023170"/>
    </source>
</evidence>
<dbReference type="FunFam" id="3.80.10.10:FF:000288">
    <property type="entry name" value="LRR receptor-like serine/threonine-protein kinase EFR"/>
    <property type="match status" value="1"/>
</dbReference>
<feature type="signal peptide" evidence="24">
    <location>
        <begin position="1"/>
        <end position="25"/>
    </location>
</feature>
<dbReference type="GO" id="GO:0005524">
    <property type="term" value="F:ATP binding"/>
    <property type="evidence" value="ECO:0007669"/>
    <property type="project" value="UniProtKB-UniRule"/>
</dbReference>
<keyword evidence="6" id="KW-0723">Serine/threonine-protein kinase</keyword>
<dbReference type="SMART" id="SM00369">
    <property type="entry name" value="LRR_TYP"/>
    <property type="match status" value="8"/>
</dbReference>
<dbReference type="GO" id="GO:0005886">
    <property type="term" value="C:plasma membrane"/>
    <property type="evidence" value="ECO:0007669"/>
    <property type="project" value="UniProtKB-SubCell"/>
</dbReference>
<dbReference type="FunFam" id="1.10.510.10:FF:000358">
    <property type="entry name" value="Putative leucine-rich repeat receptor-like serine/threonine-protein kinase"/>
    <property type="match status" value="1"/>
</dbReference>
<dbReference type="PANTHER" id="PTHR27008:SF592">
    <property type="entry name" value="LEUCINE-RICH REPEAT RECEPTOR-LIKE PROTEIN KINASE FAMILY PROTEIN-RELATED"/>
    <property type="match status" value="1"/>
</dbReference>
<dbReference type="OrthoDB" id="676979at2759"/>
<comment type="subcellular location">
    <subcellularLocation>
        <location evidence="1">Cell membrane</location>
        <topology evidence="1">Single-pass membrane protein</topology>
    </subcellularLocation>
    <subcellularLocation>
        <location evidence="2">Membrane</location>
        <topology evidence="2">Single-pass type I membrane protein</topology>
    </subcellularLocation>
</comment>
<evidence type="ECO:0000256" key="10">
    <source>
        <dbReference type="ARBA" id="ARBA00022692"/>
    </source>
</evidence>
<evidence type="ECO:0000313" key="26">
    <source>
        <dbReference type="EMBL" id="PIA37152.1"/>
    </source>
</evidence>
<dbReference type="Proteomes" id="UP000230069">
    <property type="component" value="Unassembled WGS sequence"/>
</dbReference>
<dbReference type="InterPro" id="IPR051809">
    <property type="entry name" value="Plant_receptor-like_S/T_kinase"/>
</dbReference>
<keyword evidence="9" id="KW-0808">Transferase</keyword>
<dbReference type="InterPro" id="IPR003591">
    <property type="entry name" value="Leu-rich_rpt_typical-subtyp"/>
</dbReference>
<evidence type="ECO:0000256" key="7">
    <source>
        <dbReference type="ARBA" id="ARBA00022553"/>
    </source>
</evidence>
<dbReference type="FunCoup" id="A0A2G5D0V8">
    <property type="interactions" value="1454"/>
</dbReference>
<dbReference type="Gene3D" id="3.30.200.20">
    <property type="entry name" value="Phosphorylase Kinase, domain 1"/>
    <property type="match status" value="1"/>
</dbReference>
<dbReference type="FunFam" id="3.30.200.20:FF:000432">
    <property type="entry name" value="LRR receptor-like serine/threonine-protein kinase EFR"/>
    <property type="match status" value="1"/>
</dbReference>
<keyword evidence="7" id="KW-0597">Phosphoprotein</keyword>
<dbReference type="Gene3D" id="1.10.510.10">
    <property type="entry name" value="Transferase(Phosphotransferase) domain 1"/>
    <property type="match status" value="1"/>
</dbReference>
<dbReference type="InterPro" id="IPR017441">
    <property type="entry name" value="Protein_kinase_ATP_BS"/>
</dbReference>
<dbReference type="SUPFAM" id="SSF52047">
    <property type="entry name" value="RNI-like"/>
    <property type="match status" value="1"/>
</dbReference>
<dbReference type="PROSITE" id="PS00107">
    <property type="entry name" value="PROTEIN_KINASE_ATP"/>
    <property type="match status" value="1"/>
</dbReference>
<evidence type="ECO:0000256" key="12">
    <source>
        <dbReference type="ARBA" id="ARBA00022737"/>
    </source>
</evidence>
<keyword evidence="14" id="KW-0418">Kinase</keyword>
<keyword evidence="18" id="KW-0675">Receptor</keyword>
<feature type="chain" id="PRO_5013948971" description="non-specific serine/threonine protein kinase" evidence="24">
    <location>
        <begin position="26"/>
        <end position="1009"/>
    </location>
</feature>
<feature type="binding site" evidence="22">
    <location>
        <position position="730"/>
    </location>
    <ligand>
        <name>ATP</name>
        <dbReference type="ChEBI" id="CHEBI:30616"/>
    </ligand>
</feature>
<evidence type="ECO:0000256" key="5">
    <source>
        <dbReference type="ARBA" id="ARBA00022475"/>
    </source>
</evidence>
<gene>
    <name evidence="26" type="ORF">AQUCO_03000016v1</name>
</gene>
<dbReference type="Pfam" id="PF07714">
    <property type="entry name" value="PK_Tyr_Ser-Thr"/>
    <property type="match status" value="1"/>
</dbReference>
<comment type="catalytic activity">
    <reaction evidence="20">
        <text>L-threonyl-[protein] + ATP = O-phospho-L-threonyl-[protein] + ADP + H(+)</text>
        <dbReference type="Rhea" id="RHEA:46608"/>
        <dbReference type="Rhea" id="RHEA-COMP:11060"/>
        <dbReference type="Rhea" id="RHEA-COMP:11605"/>
        <dbReference type="ChEBI" id="CHEBI:15378"/>
        <dbReference type="ChEBI" id="CHEBI:30013"/>
        <dbReference type="ChEBI" id="CHEBI:30616"/>
        <dbReference type="ChEBI" id="CHEBI:61977"/>
        <dbReference type="ChEBI" id="CHEBI:456216"/>
        <dbReference type="EC" id="2.7.11.1"/>
    </reaction>
</comment>
<evidence type="ECO:0000256" key="11">
    <source>
        <dbReference type="ARBA" id="ARBA00022729"/>
    </source>
</evidence>
<feature type="domain" description="Protein kinase" evidence="25">
    <location>
        <begin position="701"/>
        <end position="971"/>
    </location>
</feature>
<keyword evidence="8" id="KW-0433">Leucine-rich repeat</keyword>
<comment type="catalytic activity">
    <reaction evidence="21">
        <text>L-seryl-[protein] + ATP = O-phospho-L-seryl-[protein] + ADP + H(+)</text>
        <dbReference type="Rhea" id="RHEA:17989"/>
        <dbReference type="Rhea" id="RHEA-COMP:9863"/>
        <dbReference type="Rhea" id="RHEA-COMP:11604"/>
        <dbReference type="ChEBI" id="CHEBI:15378"/>
        <dbReference type="ChEBI" id="CHEBI:29999"/>
        <dbReference type="ChEBI" id="CHEBI:30616"/>
        <dbReference type="ChEBI" id="CHEBI:83421"/>
        <dbReference type="ChEBI" id="CHEBI:456216"/>
        <dbReference type="EC" id="2.7.11.1"/>
    </reaction>
</comment>
<dbReference type="Gene3D" id="3.80.10.10">
    <property type="entry name" value="Ribonuclease Inhibitor"/>
    <property type="match status" value="3"/>
</dbReference>
<dbReference type="STRING" id="218851.A0A2G5D0V8"/>
<dbReference type="InterPro" id="IPR008271">
    <property type="entry name" value="Ser/Thr_kinase_AS"/>
</dbReference>
<dbReference type="SMART" id="SM00365">
    <property type="entry name" value="LRR_SD22"/>
    <property type="match status" value="3"/>
</dbReference>
<dbReference type="PROSITE" id="PS00108">
    <property type="entry name" value="PROTEIN_KINASE_ST"/>
    <property type="match status" value="1"/>
</dbReference>
<evidence type="ECO:0000256" key="9">
    <source>
        <dbReference type="ARBA" id="ARBA00022679"/>
    </source>
</evidence>
<dbReference type="InterPro" id="IPR013210">
    <property type="entry name" value="LRR_N_plant-typ"/>
</dbReference>
<dbReference type="AlphaFoldDB" id="A0A2G5D0V8"/>
<dbReference type="GO" id="GO:0004674">
    <property type="term" value="F:protein serine/threonine kinase activity"/>
    <property type="evidence" value="ECO:0007669"/>
    <property type="project" value="UniProtKB-KW"/>
</dbReference>
<dbReference type="Pfam" id="PF00560">
    <property type="entry name" value="LRR_1"/>
    <property type="match status" value="7"/>
</dbReference>
<dbReference type="PROSITE" id="PS51450">
    <property type="entry name" value="LRR"/>
    <property type="match status" value="1"/>
</dbReference>
<dbReference type="InterPro" id="IPR032675">
    <property type="entry name" value="LRR_dom_sf"/>
</dbReference>
<evidence type="ECO:0000259" key="25">
    <source>
        <dbReference type="PROSITE" id="PS50011"/>
    </source>
</evidence>
<keyword evidence="15 22" id="KW-0067">ATP-binding</keyword>
<keyword evidence="10 23" id="KW-0812">Transmembrane</keyword>
<dbReference type="FunFam" id="3.80.10.10:FF:000129">
    <property type="entry name" value="Leucine-rich repeat receptor-like kinase"/>
    <property type="match status" value="1"/>
</dbReference>
<dbReference type="InterPro" id="IPR011009">
    <property type="entry name" value="Kinase-like_dom_sf"/>
</dbReference>
<dbReference type="InterPro" id="IPR001611">
    <property type="entry name" value="Leu-rich_rpt"/>
</dbReference>
<accession>A0A2G5D0V8</accession>
<evidence type="ECO:0000256" key="19">
    <source>
        <dbReference type="ARBA" id="ARBA00023180"/>
    </source>
</evidence>
<dbReference type="SUPFAM" id="SSF52058">
    <property type="entry name" value="L domain-like"/>
    <property type="match status" value="1"/>
</dbReference>
<evidence type="ECO:0000256" key="1">
    <source>
        <dbReference type="ARBA" id="ARBA00004162"/>
    </source>
</evidence>
<dbReference type="SUPFAM" id="SSF56112">
    <property type="entry name" value="Protein kinase-like (PK-like)"/>
    <property type="match status" value="1"/>
</dbReference>
<keyword evidence="11 24" id="KW-0732">Signal</keyword>
<evidence type="ECO:0000256" key="21">
    <source>
        <dbReference type="ARBA" id="ARBA00048679"/>
    </source>
</evidence>
<evidence type="ECO:0000256" key="2">
    <source>
        <dbReference type="ARBA" id="ARBA00004479"/>
    </source>
</evidence>
<dbReference type="PROSITE" id="PS50011">
    <property type="entry name" value="PROTEIN_KINASE_DOM"/>
    <property type="match status" value="1"/>
</dbReference>
<reference evidence="26 27" key="1">
    <citation type="submission" date="2017-09" db="EMBL/GenBank/DDBJ databases">
        <title>WGS assembly of Aquilegia coerulea Goldsmith.</title>
        <authorList>
            <person name="Hodges S."/>
            <person name="Kramer E."/>
            <person name="Nordborg M."/>
            <person name="Tomkins J."/>
            <person name="Borevitz J."/>
            <person name="Derieg N."/>
            <person name="Yan J."/>
            <person name="Mihaltcheva S."/>
            <person name="Hayes R.D."/>
            <person name="Rokhsar D."/>
        </authorList>
    </citation>
    <scope>NUCLEOTIDE SEQUENCE [LARGE SCALE GENOMIC DNA]</scope>
    <source>
        <strain evidence="27">cv. Goldsmith</strain>
    </source>
</reference>
<name>A0A2G5D0V8_AQUCA</name>
<evidence type="ECO:0000256" key="16">
    <source>
        <dbReference type="ARBA" id="ARBA00022989"/>
    </source>
</evidence>
<evidence type="ECO:0000256" key="23">
    <source>
        <dbReference type="SAM" id="Phobius"/>
    </source>
</evidence>
<evidence type="ECO:0000256" key="22">
    <source>
        <dbReference type="PROSITE-ProRule" id="PRU10141"/>
    </source>
</evidence>
<dbReference type="SMART" id="SM00220">
    <property type="entry name" value="S_TKc"/>
    <property type="match status" value="1"/>
</dbReference>
<evidence type="ECO:0000256" key="17">
    <source>
        <dbReference type="ARBA" id="ARBA00023136"/>
    </source>
</evidence>
<organism evidence="26 27">
    <name type="scientific">Aquilegia coerulea</name>
    <name type="common">Rocky mountain columbine</name>
    <dbReference type="NCBI Taxonomy" id="218851"/>
    <lineage>
        <taxon>Eukaryota</taxon>
        <taxon>Viridiplantae</taxon>
        <taxon>Streptophyta</taxon>
        <taxon>Embryophyta</taxon>
        <taxon>Tracheophyta</taxon>
        <taxon>Spermatophyta</taxon>
        <taxon>Magnoliopsida</taxon>
        <taxon>Ranunculales</taxon>
        <taxon>Ranunculaceae</taxon>
        <taxon>Thalictroideae</taxon>
        <taxon>Aquilegia</taxon>
    </lineage>
</organism>